<organism evidence="1 2">
    <name type="scientific">Trichonephila inaurata madagascariensis</name>
    <dbReference type="NCBI Taxonomy" id="2747483"/>
    <lineage>
        <taxon>Eukaryota</taxon>
        <taxon>Metazoa</taxon>
        <taxon>Ecdysozoa</taxon>
        <taxon>Arthropoda</taxon>
        <taxon>Chelicerata</taxon>
        <taxon>Arachnida</taxon>
        <taxon>Araneae</taxon>
        <taxon>Araneomorphae</taxon>
        <taxon>Entelegynae</taxon>
        <taxon>Araneoidea</taxon>
        <taxon>Nephilidae</taxon>
        <taxon>Trichonephila</taxon>
        <taxon>Trichonephila inaurata</taxon>
    </lineage>
</organism>
<dbReference type="Gene3D" id="3.30.420.10">
    <property type="entry name" value="Ribonuclease H-like superfamily/Ribonuclease H"/>
    <property type="match status" value="1"/>
</dbReference>
<reference evidence="1" key="1">
    <citation type="submission" date="2020-08" db="EMBL/GenBank/DDBJ databases">
        <title>Multicomponent nature underlies the extraordinary mechanical properties of spider dragline silk.</title>
        <authorList>
            <person name="Kono N."/>
            <person name="Nakamura H."/>
            <person name="Mori M."/>
            <person name="Yoshida Y."/>
            <person name="Ohtoshi R."/>
            <person name="Malay A.D."/>
            <person name="Moran D.A.P."/>
            <person name="Tomita M."/>
            <person name="Numata K."/>
            <person name="Arakawa K."/>
        </authorList>
    </citation>
    <scope>NUCLEOTIDE SEQUENCE</scope>
</reference>
<dbReference type="PANTHER" id="PTHR33939:SF1">
    <property type="entry name" value="DUF4371 DOMAIN-CONTAINING PROTEIN"/>
    <property type="match status" value="1"/>
</dbReference>
<sequence>MPKLKPQSIIVMDNAPHYSVKKEKIPTSSWEKSGNQEWLSEKKITWNQDLIKIELLQKLNQIKHLHNSYKVEEIAEKFGHKILGLSSYHCELNPIEMIWSQVKGYVARENKTLKLNEIK</sequence>
<accession>A0A8X7BYA3</accession>
<dbReference type="InterPro" id="IPR036397">
    <property type="entry name" value="RNaseH_sf"/>
</dbReference>
<dbReference type="GO" id="GO:0003676">
    <property type="term" value="F:nucleic acid binding"/>
    <property type="evidence" value="ECO:0007669"/>
    <property type="project" value="InterPro"/>
</dbReference>
<gene>
    <name evidence="1" type="primary">AVEN_81248_1</name>
    <name evidence="1" type="ORF">TNIN_52131</name>
</gene>
<dbReference type="AlphaFoldDB" id="A0A8X7BYA3"/>
<name>A0A8X7BYA3_9ARAC</name>
<comment type="caution">
    <text evidence="1">The sequence shown here is derived from an EMBL/GenBank/DDBJ whole genome shotgun (WGS) entry which is preliminary data.</text>
</comment>
<evidence type="ECO:0000313" key="1">
    <source>
        <dbReference type="EMBL" id="GFY47478.1"/>
    </source>
</evidence>
<keyword evidence="2" id="KW-1185">Reference proteome</keyword>
<evidence type="ECO:0000313" key="2">
    <source>
        <dbReference type="Proteomes" id="UP000886998"/>
    </source>
</evidence>
<dbReference type="Proteomes" id="UP000886998">
    <property type="component" value="Unassembled WGS sequence"/>
</dbReference>
<dbReference type="OrthoDB" id="6435779at2759"/>
<dbReference type="PANTHER" id="PTHR33939">
    <property type="entry name" value="PROTEIN CBG22215"/>
    <property type="match status" value="1"/>
</dbReference>
<proteinExistence type="predicted"/>
<dbReference type="EMBL" id="BMAV01005967">
    <property type="protein sequence ID" value="GFY47478.1"/>
    <property type="molecule type" value="Genomic_DNA"/>
</dbReference>
<protein>
    <submittedName>
        <fullName evidence="1">DDE_3 domain-containing protein</fullName>
    </submittedName>
</protein>